<protein>
    <submittedName>
        <fullName evidence="1">Uncharacterized protein</fullName>
    </submittedName>
</protein>
<proteinExistence type="predicted"/>
<evidence type="ECO:0000313" key="1">
    <source>
        <dbReference type="EMBL" id="TFK71313.1"/>
    </source>
</evidence>
<name>A0ACD3AZX3_9AGAR</name>
<reference evidence="1 2" key="1">
    <citation type="journal article" date="2019" name="Nat. Ecol. Evol.">
        <title>Megaphylogeny resolves global patterns of mushroom evolution.</title>
        <authorList>
            <person name="Varga T."/>
            <person name="Krizsan K."/>
            <person name="Foldi C."/>
            <person name="Dima B."/>
            <person name="Sanchez-Garcia M."/>
            <person name="Sanchez-Ramirez S."/>
            <person name="Szollosi G.J."/>
            <person name="Szarkandi J.G."/>
            <person name="Papp V."/>
            <person name="Albert L."/>
            <person name="Andreopoulos W."/>
            <person name="Angelini C."/>
            <person name="Antonin V."/>
            <person name="Barry K.W."/>
            <person name="Bougher N.L."/>
            <person name="Buchanan P."/>
            <person name="Buyck B."/>
            <person name="Bense V."/>
            <person name="Catcheside P."/>
            <person name="Chovatia M."/>
            <person name="Cooper J."/>
            <person name="Damon W."/>
            <person name="Desjardin D."/>
            <person name="Finy P."/>
            <person name="Geml J."/>
            <person name="Haridas S."/>
            <person name="Hughes K."/>
            <person name="Justo A."/>
            <person name="Karasinski D."/>
            <person name="Kautmanova I."/>
            <person name="Kiss B."/>
            <person name="Kocsube S."/>
            <person name="Kotiranta H."/>
            <person name="LaButti K.M."/>
            <person name="Lechner B.E."/>
            <person name="Liimatainen K."/>
            <person name="Lipzen A."/>
            <person name="Lukacs Z."/>
            <person name="Mihaltcheva S."/>
            <person name="Morgado L.N."/>
            <person name="Niskanen T."/>
            <person name="Noordeloos M.E."/>
            <person name="Ohm R.A."/>
            <person name="Ortiz-Santana B."/>
            <person name="Ovrebo C."/>
            <person name="Racz N."/>
            <person name="Riley R."/>
            <person name="Savchenko A."/>
            <person name="Shiryaev A."/>
            <person name="Soop K."/>
            <person name="Spirin V."/>
            <person name="Szebenyi C."/>
            <person name="Tomsovsky M."/>
            <person name="Tulloss R.E."/>
            <person name="Uehling J."/>
            <person name="Grigoriev I.V."/>
            <person name="Vagvolgyi C."/>
            <person name="Papp T."/>
            <person name="Martin F.M."/>
            <person name="Miettinen O."/>
            <person name="Hibbett D.S."/>
            <person name="Nagy L.G."/>
        </authorList>
    </citation>
    <scope>NUCLEOTIDE SEQUENCE [LARGE SCALE GENOMIC DNA]</scope>
    <source>
        <strain evidence="1 2">NL-1719</strain>
    </source>
</reference>
<evidence type="ECO:0000313" key="2">
    <source>
        <dbReference type="Proteomes" id="UP000308600"/>
    </source>
</evidence>
<dbReference type="EMBL" id="ML208299">
    <property type="protein sequence ID" value="TFK71313.1"/>
    <property type="molecule type" value="Genomic_DNA"/>
</dbReference>
<accession>A0ACD3AZX3</accession>
<keyword evidence="2" id="KW-1185">Reference proteome</keyword>
<gene>
    <name evidence="1" type="ORF">BDN72DRAFT_462319</name>
</gene>
<dbReference type="Proteomes" id="UP000308600">
    <property type="component" value="Unassembled WGS sequence"/>
</dbReference>
<organism evidence="1 2">
    <name type="scientific">Pluteus cervinus</name>
    <dbReference type="NCBI Taxonomy" id="181527"/>
    <lineage>
        <taxon>Eukaryota</taxon>
        <taxon>Fungi</taxon>
        <taxon>Dikarya</taxon>
        <taxon>Basidiomycota</taxon>
        <taxon>Agaricomycotina</taxon>
        <taxon>Agaricomycetes</taxon>
        <taxon>Agaricomycetidae</taxon>
        <taxon>Agaricales</taxon>
        <taxon>Pluteineae</taxon>
        <taxon>Pluteaceae</taxon>
        <taxon>Pluteus</taxon>
    </lineage>
</organism>
<sequence>MTVFLVKADHFHLDQRRNEAATPTLGSVLGGNLTRKRPQSLQQLNGTGTSALSAEDGGNSSQSQAARNPILSLGMRTYPSACGCCHRGRWAQRSRFLRHTAFRYRYSAKLLRSL</sequence>